<sequence length="104" mass="11153">MNPTDAFDVAAWLSVRFPDITAIEFFSNGRALAGLVWIHPLEATDEAIAAVHQVVLALGYVVEPAAEYQDEIRATAVGMCAHRRAVGISRIDDALDVYSPGSAP</sequence>
<dbReference type="EMBL" id="FOLX01000001">
    <property type="protein sequence ID" value="SFC83711.1"/>
    <property type="molecule type" value="Genomic_DNA"/>
</dbReference>
<accession>A0A1I1ME22</accession>
<proteinExistence type="predicted"/>
<keyword evidence="2" id="KW-1185">Reference proteome</keyword>
<dbReference type="AlphaFoldDB" id="A0A1I1ME22"/>
<dbReference type="RefSeq" id="WP_093447819.1">
    <property type="nucleotide sequence ID" value="NZ_FNZG01000001.1"/>
</dbReference>
<organism evidence="1 2">
    <name type="scientific">Pseudooceanicola nitratireducens</name>
    <dbReference type="NCBI Taxonomy" id="517719"/>
    <lineage>
        <taxon>Bacteria</taxon>
        <taxon>Pseudomonadati</taxon>
        <taxon>Pseudomonadota</taxon>
        <taxon>Alphaproteobacteria</taxon>
        <taxon>Rhodobacterales</taxon>
        <taxon>Paracoccaceae</taxon>
        <taxon>Pseudooceanicola</taxon>
    </lineage>
</organism>
<evidence type="ECO:0000313" key="2">
    <source>
        <dbReference type="Proteomes" id="UP000231644"/>
    </source>
</evidence>
<reference evidence="1 2" key="1">
    <citation type="submission" date="2016-10" db="EMBL/GenBank/DDBJ databases">
        <authorList>
            <person name="de Groot N.N."/>
        </authorList>
    </citation>
    <scope>NUCLEOTIDE SEQUENCE [LARGE SCALE GENOMIC DNA]</scope>
    <source>
        <strain evidence="1 2">DSM 29619</strain>
    </source>
</reference>
<name>A0A1I1ME22_9RHOB</name>
<dbReference type="Proteomes" id="UP000231644">
    <property type="component" value="Unassembled WGS sequence"/>
</dbReference>
<protein>
    <submittedName>
        <fullName evidence="1">Uncharacterized protein</fullName>
    </submittedName>
</protein>
<evidence type="ECO:0000313" key="1">
    <source>
        <dbReference type="EMBL" id="SFC83711.1"/>
    </source>
</evidence>
<gene>
    <name evidence="1" type="ORF">SAMN05421762_2379</name>
</gene>